<dbReference type="AlphaFoldDB" id="A0A9E8M0C0"/>
<keyword evidence="2" id="KW-1185">Reference proteome</keyword>
<proteinExistence type="predicted"/>
<sequence>MDRQKIITTMIVVSRIISLWGWFDRKHSEFIGEAFVQSYDVNSFIVKDSKTEKVILTLTDSDPDFSQIAQIYDIGYANLDWSERKLLKNDPVYEVEFLLNDDVLYYEHI</sequence>
<dbReference type="RefSeq" id="WP_275420121.1">
    <property type="nucleotide sequence ID" value="NZ_CP106877.1"/>
</dbReference>
<organism evidence="1 2">
    <name type="scientific">Fervidibacillus halotolerans</name>
    <dbReference type="NCBI Taxonomy" id="2980027"/>
    <lineage>
        <taxon>Bacteria</taxon>
        <taxon>Bacillati</taxon>
        <taxon>Bacillota</taxon>
        <taxon>Bacilli</taxon>
        <taxon>Bacillales</taxon>
        <taxon>Bacillaceae</taxon>
        <taxon>Fervidibacillus</taxon>
    </lineage>
</organism>
<gene>
    <name evidence="1" type="ORF">OE105_10440</name>
</gene>
<evidence type="ECO:0000313" key="1">
    <source>
        <dbReference type="EMBL" id="WAA11994.1"/>
    </source>
</evidence>
<accession>A0A9E8M0C0</accession>
<evidence type="ECO:0000313" key="2">
    <source>
        <dbReference type="Proteomes" id="UP001164726"/>
    </source>
</evidence>
<protein>
    <submittedName>
        <fullName evidence="1">Uncharacterized protein</fullName>
    </submittedName>
</protein>
<dbReference type="KEGG" id="fhl:OE105_10440"/>
<name>A0A9E8M0C0_9BACI</name>
<dbReference type="Proteomes" id="UP001164726">
    <property type="component" value="Chromosome"/>
</dbReference>
<dbReference type="EMBL" id="CP106877">
    <property type="protein sequence ID" value="WAA11994.1"/>
    <property type="molecule type" value="Genomic_DNA"/>
</dbReference>
<reference evidence="1" key="1">
    <citation type="submission" date="2022-09" db="EMBL/GenBank/DDBJ databases">
        <title>Complete Genomes of Fervidibacillus albus and Fervidibacillus halotolerans isolated from tidal flat sediments.</title>
        <authorList>
            <person name="Kwon K.K."/>
            <person name="Yang S.-H."/>
            <person name="Park M.J."/>
            <person name="Oh H.-M."/>
        </authorList>
    </citation>
    <scope>NUCLEOTIDE SEQUENCE</scope>
    <source>
        <strain evidence="1">MEBiC13594</strain>
    </source>
</reference>